<protein>
    <submittedName>
        <fullName evidence="1">Uncharacterized protein</fullName>
    </submittedName>
</protein>
<organism evidence="1 2">
    <name type="scientific">Mycobacterium phage Typha</name>
    <dbReference type="NCBI Taxonomy" id="2517971"/>
    <lineage>
        <taxon>Viruses</taxon>
        <taxon>Duplodnaviria</taxon>
        <taxon>Heunggongvirae</taxon>
        <taxon>Uroviricota</taxon>
        <taxon>Caudoviricetes</taxon>
        <taxon>Typhavirus</taxon>
        <taxon>Typhavirus typha</taxon>
    </lineage>
</organism>
<keyword evidence="2" id="KW-1185">Reference proteome</keyword>
<dbReference type="EMBL" id="MK494099">
    <property type="protein sequence ID" value="QBP29783.1"/>
    <property type="molecule type" value="Genomic_DNA"/>
</dbReference>
<dbReference type="KEGG" id="vg:63743118"/>
<dbReference type="Proteomes" id="UP000294565">
    <property type="component" value="Segment"/>
</dbReference>
<proteinExistence type="predicted"/>
<evidence type="ECO:0000313" key="1">
    <source>
        <dbReference type="EMBL" id="QBP29783.1"/>
    </source>
</evidence>
<name>A0A482J892_9CAUD</name>
<evidence type="ECO:0000313" key="2">
    <source>
        <dbReference type="Proteomes" id="UP000294565"/>
    </source>
</evidence>
<dbReference type="RefSeq" id="YP_010049795.1">
    <property type="nucleotide sequence ID" value="NC_054393.1"/>
</dbReference>
<sequence length="172" mass="19152">MAVIESVTVVYKAIAAVADRSSDADDEPDIRPVTANVDLTYRVPPGWSFKATDYEPNPDGAPGVTEPTDIGIESFEARLDEGQLLTLGGRSVLIVANTPLLEWPYGDLFVDVRFRNVVYNRKTQRWASFAFIVPTTGGTTVNLTTVERHPYVDPTRYADWFSRQTPVMPEDQ</sequence>
<dbReference type="GeneID" id="63743118"/>
<gene>
    <name evidence="1" type="primary">128</name>
    <name evidence="1" type="ORF">SEA_TYPHA_128</name>
</gene>
<accession>A0A482J892</accession>
<reference evidence="1 2" key="1">
    <citation type="submission" date="2019-02" db="EMBL/GenBank/DDBJ databases">
        <authorList>
            <person name="Kanzanas C."/>
            <person name="Smith M.A."/>
            <person name="Zack K.M."/>
            <person name="Garlena R.A."/>
            <person name="Russell D.A."/>
            <person name="Pope W.H."/>
            <person name="Jacobs-Sera D."/>
            <person name="Hatfull G.F."/>
        </authorList>
    </citation>
    <scope>NUCLEOTIDE SEQUENCE [LARGE SCALE GENOMIC DNA]</scope>
</reference>